<feature type="non-terminal residue" evidence="10">
    <location>
        <position position="1"/>
    </location>
</feature>
<evidence type="ECO:0000256" key="4">
    <source>
        <dbReference type="ARBA" id="ARBA00022692"/>
    </source>
</evidence>
<dbReference type="OrthoDB" id="6380983at2759"/>
<dbReference type="EMBL" id="MNPL01006206">
    <property type="protein sequence ID" value="OQR75552.1"/>
    <property type="molecule type" value="Genomic_DNA"/>
</dbReference>
<comment type="similarity">
    <text evidence="2">Belongs to the galactose-3-O-sulfotransferase family.</text>
</comment>
<dbReference type="InterPro" id="IPR027417">
    <property type="entry name" value="P-loop_NTPase"/>
</dbReference>
<evidence type="ECO:0000256" key="6">
    <source>
        <dbReference type="ARBA" id="ARBA00022989"/>
    </source>
</evidence>
<gene>
    <name evidence="10" type="ORF">BIW11_08345</name>
</gene>
<dbReference type="Proteomes" id="UP000192247">
    <property type="component" value="Unassembled WGS sequence"/>
</dbReference>
<evidence type="ECO:0000256" key="2">
    <source>
        <dbReference type="ARBA" id="ARBA00008124"/>
    </source>
</evidence>
<name>A0A1V9XQ86_9ACAR</name>
<dbReference type="GO" id="GO:0009247">
    <property type="term" value="P:glycolipid biosynthetic process"/>
    <property type="evidence" value="ECO:0007669"/>
    <property type="project" value="InterPro"/>
</dbReference>
<dbReference type="GO" id="GO:0000139">
    <property type="term" value="C:Golgi membrane"/>
    <property type="evidence" value="ECO:0007669"/>
    <property type="project" value="UniProtKB-SubCell"/>
</dbReference>
<protein>
    <submittedName>
        <fullName evidence="10">Galactosylceramide sulfotransferase-like</fullName>
    </submittedName>
</protein>
<organism evidence="10 11">
    <name type="scientific">Tropilaelaps mercedesae</name>
    <dbReference type="NCBI Taxonomy" id="418985"/>
    <lineage>
        <taxon>Eukaryota</taxon>
        <taxon>Metazoa</taxon>
        <taxon>Ecdysozoa</taxon>
        <taxon>Arthropoda</taxon>
        <taxon>Chelicerata</taxon>
        <taxon>Arachnida</taxon>
        <taxon>Acari</taxon>
        <taxon>Parasitiformes</taxon>
        <taxon>Mesostigmata</taxon>
        <taxon>Gamasina</taxon>
        <taxon>Dermanyssoidea</taxon>
        <taxon>Laelapidae</taxon>
        <taxon>Tropilaelaps</taxon>
    </lineage>
</organism>
<keyword evidence="9" id="KW-0325">Glycoprotein</keyword>
<sequence>IDSERRSGRLYHRSVGGPVTMASTRGTVMGGASRPPAAYAVFPYGDLFPVQCQLHVSTRRLAIRNAKLDLDRTFKVHPNGSFAADGQTCVAFLSRTPLMGVGLEESGMVALLRNETDQGVYPCKRKEHIFFMKTHKCASSSLQNVLFRYGDKHNLTIALPLTNANYFGHPGYFNRNMLQMETTHTHRPIVYSGGWVSWVFLTGIVHSSATRPATSTTSPMQRHFADEHHLQSSAIPAPDDCAKNQTTEKVASLDQQSRYAGATQRAENAAETSSLFGKAMSCIDY</sequence>
<dbReference type="PANTHER" id="PTHR14647:SF87">
    <property type="entry name" value="PUTATIVE-RELATED"/>
    <property type="match status" value="1"/>
</dbReference>
<evidence type="ECO:0000313" key="11">
    <source>
        <dbReference type="Proteomes" id="UP000192247"/>
    </source>
</evidence>
<dbReference type="Pfam" id="PF06990">
    <property type="entry name" value="Gal-3-0_sulfotr"/>
    <property type="match status" value="1"/>
</dbReference>
<accession>A0A1V9XQ86</accession>
<keyword evidence="4" id="KW-0812">Transmembrane</keyword>
<comment type="caution">
    <text evidence="10">The sequence shown here is derived from an EMBL/GenBank/DDBJ whole genome shotgun (WGS) entry which is preliminary data.</text>
</comment>
<reference evidence="10 11" key="1">
    <citation type="journal article" date="2017" name="Gigascience">
        <title>Draft genome of the honey bee ectoparasitic mite, Tropilaelaps mercedesae, is shaped by the parasitic life history.</title>
        <authorList>
            <person name="Dong X."/>
            <person name="Armstrong S.D."/>
            <person name="Xia D."/>
            <person name="Makepeace B.L."/>
            <person name="Darby A.C."/>
            <person name="Kadowaki T."/>
        </authorList>
    </citation>
    <scope>NUCLEOTIDE SEQUENCE [LARGE SCALE GENOMIC DNA]</scope>
    <source>
        <strain evidence="10">Wuxi-XJTLU</strain>
    </source>
</reference>
<keyword evidence="6" id="KW-1133">Transmembrane helix</keyword>
<keyword evidence="3 10" id="KW-0808">Transferase</keyword>
<evidence type="ECO:0000256" key="3">
    <source>
        <dbReference type="ARBA" id="ARBA00022679"/>
    </source>
</evidence>
<evidence type="ECO:0000256" key="9">
    <source>
        <dbReference type="ARBA" id="ARBA00023180"/>
    </source>
</evidence>
<keyword evidence="7" id="KW-0333">Golgi apparatus</keyword>
<keyword evidence="8" id="KW-0472">Membrane</keyword>
<dbReference type="Gene3D" id="3.40.50.300">
    <property type="entry name" value="P-loop containing nucleotide triphosphate hydrolases"/>
    <property type="match status" value="1"/>
</dbReference>
<keyword evidence="5" id="KW-0735">Signal-anchor</keyword>
<dbReference type="InParanoid" id="A0A1V9XQ86"/>
<dbReference type="PANTHER" id="PTHR14647">
    <property type="entry name" value="GALACTOSE-3-O-SULFOTRANSFERASE"/>
    <property type="match status" value="1"/>
</dbReference>
<dbReference type="STRING" id="418985.A0A1V9XQ86"/>
<evidence type="ECO:0000313" key="10">
    <source>
        <dbReference type="EMBL" id="OQR75552.1"/>
    </source>
</evidence>
<dbReference type="InterPro" id="IPR009729">
    <property type="entry name" value="Gal-3-0_sulfotransfrase"/>
</dbReference>
<keyword evidence="11" id="KW-1185">Reference proteome</keyword>
<comment type="subcellular location">
    <subcellularLocation>
        <location evidence="1">Golgi apparatus membrane</location>
        <topology evidence="1">Single-pass type II membrane protein</topology>
    </subcellularLocation>
</comment>
<evidence type="ECO:0000256" key="8">
    <source>
        <dbReference type="ARBA" id="ARBA00023136"/>
    </source>
</evidence>
<dbReference type="AlphaFoldDB" id="A0A1V9XQ86"/>
<dbReference type="GO" id="GO:0001733">
    <property type="term" value="F:galactosylceramide sulfotransferase activity"/>
    <property type="evidence" value="ECO:0007669"/>
    <property type="project" value="InterPro"/>
</dbReference>
<evidence type="ECO:0000256" key="1">
    <source>
        <dbReference type="ARBA" id="ARBA00004323"/>
    </source>
</evidence>
<evidence type="ECO:0000256" key="7">
    <source>
        <dbReference type="ARBA" id="ARBA00023034"/>
    </source>
</evidence>
<proteinExistence type="inferred from homology"/>
<evidence type="ECO:0000256" key="5">
    <source>
        <dbReference type="ARBA" id="ARBA00022968"/>
    </source>
</evidence>